<name>A0A0F9MW44_9ZZZZ</name>
<dbReference type="EMBL" id="LAZR01004287">
    <property type="protein sequence ID" value="KKN09979.1"/>
    <property type="molecule type" value="Genomic_DNA"/>
</dbReference>
<reference evidence="1" key="1">
    <citation type="journal article" date="2015" name="Nature">
        <title>Complex archaea that bridge the gap between prokaryotes and eukaryotes.</title>
        <authorList>
            <person name="Spang A."/>
            <person name="Saw J.H."/>
            <person name="Jorgensen S.L."/>
            <person name="Zaremba-Niedzwiedzka K."/>
            <person name="Martijn J."/>
            <person name="Lind A.E."/>
            <person name="van Eijk R."/>
            <person name="Schleper C."/>
            <person name="Guy L."/>
            <person name="Ettema T.J."/>
        </authorList>
    </citation>
    <scope>NUCLEOTIDE SEQUENCE</scope>
</reference>
<accession>A0A0F9MW44</accession>
<organism evidence="1">
    <name type="scientific">marine sediment metagenome</name>
    <dbReference type="NCBI Taxonomy" id="412755"/>
    <lineage>
        <taxon>unclassified sequences</taxon>
        <taxon>metagenomes</taxon>
        <taxon>ecological metagenomes</taxon>
    </lineage>
</organism>
<protein>
    <submittedName>
        <fullName evidence="1">Uncharacterized protein</fullName>
    </submittedName>
</protein>
<proteinExistence type="predicted"/>
<comment type="caution">
    <text evidence="1">The sequence shown here is derived from an EMBL/GenBank/DDBJ whole genome shotgun (WGS) entry which is preliminary data.</text>
</comment>
<gene>
    <name evidence="1" type="ORF">LCGC14_1041170</name>
</gene>
<sequence length="89" mass="9590">MSTNRLLGDLRGNIPREPEETTCVLMNNMVLKRGVDRTHSITSIQSCALMDSVTLSSIASYRSHQLLGTLKKLISTGGQPSLSAIESAS</sequence>
<evidence type="ECO:0000313" key="1">
    <source>
        <dbReference type="EMBL" id="KKN09979.1"/>
    </source>
</evidence>
<dbReference type="AlphaFoldDB" id="A0A0F9MW44"/>